<name>A0A0M3IBI3_ASCLU</name>
<proteinExistence type="predicted"/>
<evidence type="ECO:0000313" key="2">
    <source>
        <dbReference type="WBParaSite" id="ALUE_0001508401-mRNA-1"/>
    </source>
</evidence>
<sequence length="180" mass="20418">MTINLRILSFQLCGRMLGIGGGFAEESAHQSAVVVCVRESDGHINEEQPVSHSIRKSFSLSNIKMLVEYNLSHTTFHFPSLLLRPNLSTLSLQLRCQPDIILRNHFSRCRQFAAVNANSYLRSHHFCIESIWSPYFHSVKKNEFLRDEGSFRSITRVTPLLPASTANITLAQETETTKAR</sequence>
<organism evidence="1 2">
    <name type="scientific">Ascaris lumbricoides</name>
    <name type="common">Giant roundworm</name>
    <dbReference type="NCBI Taxonomy" id="6252"/>
    <lineage>
        <taxon>Eukaryota</taxon>
        <taxon>Metazoa</taxon>
        <taxon>Ecdysozoa</taxon>
        <taxon>Nematoda</taxon>
        <taxon>Chromadorea</taxon>
        <taxon>Rhabditida</taxon>
        <taxon>Spirurina</taxon>
        <taxon>Ascaridomorpha</taxon>
        <taxon>Ascaridoidea</taxon>
        <taxon>Ascarididae</taxon>
        <taxon>Ascaris</taxon>
    </lineage>
</organism>
<dbReference type="AlphaFoldDB" id="A0A0M3IBI3"/>
<protein>
    <submittedName>
        <fullName evidence="2">Myotubularin phosphatase domain-containing protein</fullName>
    </submittedName>
</protein>
<dbReference type="WBParaSite" id="ALUE_0001508401-mRNA-1">
    <property type="protein sequence ID" value="ALUE_0001508401-mRNA-1"/>
    <property type="gene ID" value="ALUE_0001508401"/>
</dbReference>
<dbReference type="Proteomes" id="UP000036681">
    <property type="component" value="Unplaced"/>
</dbReference>
<keyword evidence="1" id="KW-1185">Reference proteome</keyword>
<evidence type="ECO:0000313" key="1">
    <source>
        <dbReference type="Proteomes" id="UP000036681"/>
    </source>
</evidence>
<accession>A0A0M3IBI3</accession>
<reference evidence="2" key="1">
    <citation type="submission" date="2017-02" db="UniProtKB">
        <authorList>
            <consortium name="WormBaseParasite"/>
        </authorList>
    </citation>
    <scope>IDENTIFICATION</scope>
</reference>